<proteinExistence type="inferred from homology"/>
<dbReference type="AlphaFoldDB" id="A0A443RZI2"/>
<dbReference type="InterPro" id="IPR013126">
    <property type="entry name" value="Hsp_70_fam"/>
</dbReference>
<evidence type="ECO:0000313" key="4">
    <source>
        <dbReference type="EMBL" id="RWS20666.1"/>
    </source>
</evidence>
<dbReference type="GO" id="GO:0140662">
    <property type="term" value="F:ATP-dependent protein folding chaperone"/>
    <property type="evidence" value="ECO:0007669"/>
    <property type="project" value="InterPro"/>
</dbReference>
<dbReference type="InterPro" id="IPR043129">
    <property type="entry name" value="ATPase_NBD"/>
</dbReference>
<feature type="non-terminal residue" evidence="4">
    <location>
        <position position="273"/>
    </location>
</feature>
<dbReference type="PANTHER" id="PTHR45639">
    <property type="entry name" value="HSC70CB, ISOFORM G-RELATED"/>
    <property type="match status" value="1"/>
</dbReference>
<accession>A0A443RZI2</accession>
<comment type="caution">
    <text evidence="4">The sequence shown here is derived from an EMBL/GenBank/DDBJ whole genome shotgun (WGS) entry which is preliminary data.</text>
</comment>
<dbReference type="EMBL" id="NCKV01016210">
    <property type="protein sequence ID" value="RWS20666.1"/>
    <property type="molecule type" value="Genomic_DNA"/>
</dbReference>
<dbReference type="Gene3D" id="3.30.420.40">
    <property type="match status" value="1"/>
</dbReference>
<dbReference type="GO" id="GO:0005524">
    <property type="term" value="F:ATP binding"/>
    <property type="evidence" value="ECO:0007669"/>
    <property type="project" value="UniProtKB-KW"/>
</dbReference>
<dbReference type="STRING" id="299467.A0A443RZI2"/>
<evidence type="ECO:0000256" key="2">
    <source>
        <dbReference type="ARBA" id="ARBA00022741"/>
    </source>
</evidence>
<dbReference type="VEuPathDB" id="VectorBase:LDEU011374"/>
<keyword evidence="2" id="KW-0547">Nucleotide-binding</keyword>
<evidence type="ECO:0000256" key="1">
    <source>
        <dbReference type="ARBA" id="ARBA00007381"/>
    </source>
</evidence>
<organism evidence="4 5">
    <name type="scientific">Leptotrombidium deliense</name>
    <dbReference type="NCBI Taxonomy" id="299467"/>
    <lineage>
        <taxon>Eukaryota</taxon>
        <taxon>Metazoa</taxon>
        <taxon>Ecdysozoa</taxon>
        <taxon>Arthropoda</taxon>
        <taxon>Chelicerata</taxon>
        <taxon>Arachnida</taxon>
        <taxon>Acari</taxon>
        <taxon>Acariformes</taxon>
        <taxon>Trombidiformes</taxon>
        <taxon>Prostigmata</taxon>
        <taxon>Anystina</taxon>
        <taxon>Parasitengona</taxon>
        <taxon>Trombiculoidea</taxon>
        <taxon>Trombiculidae</taxon>
        <taxon>Leptotrombidium</taxon>
    </lineage>
</organism>
<dbReference type="Pfam" id="PF00012">
    <property type="entry name" value="HSP70"/>
    <property type="match status" value="1"/>
</dbReference>
<dbReference type="OrthoDB" id="434160at2759"/>
<sequence>MATKELNVTAIDFGYSAIRVSVFKESENEEEASLDIVQNDLGNSFTPNIVAFDKSKVVIGEDAVLNKCDDENVIFGIKKLIGRMNDEKLREELKRLPFTVDVSNEKIKVIVSSECEKNVYSPEEITALMFSAVKNNVEPCLKTGEYPVAISVPVNFRNSQRQSMIDAANISGINDVTLVNETTAIASLHLWQQLKSDAHSSGNKNLLVVCIGAASTSISVMSCNNEGLEVKEHFGFEFGGNDIDTCFQSYVLNLFDEKSLTVVQKKDLLTQCQ</sequence>
<comment type="similarity">
    <text evidence="1">Belongs to the heat shock protein 70 family.</text>
</comment>
<dbReference type="SUPFAM" id="SSF53067">
    <property type="entry name" value="Actin-like ATPase domain"/>
    <property type="match status" value="2"/>
</dbReference>
<gene>
    <name evidence="4" type="ORF">B4U80_12031</name>
</gene>
<keyword evidence="3" id="KW-0067">ATP-binding</keyword>
<reference evidence="4 5" key="1">
    <citation type="journal article" date="2018" name="Gigascience">
        <title>Genomes of trombidid mites reveal novel predicted allergens and laterally-transferred genes associated with secondary metabolism.</title>
        <authorList>
            <person name="Dong X."/>
            <person name="Chaisiri K."/>
            <person name="Xia D."/>
            <person name="Armstrong S.D."/>
            <person name="Fang Y."/>
            <person name="Donnelly M.J."/>
            <person name="Kadowaki T."/>
            <person name="McGarry J.W."/>
            <person name="Darby A.C."/>
            <person name="Makepeace B.L."/>
        </authorList>
    </citation>
    <scope>NUCLEOTIDE SEQUENCE [LARGE SCALE GENOMIC DNA]</scope>
    <source>
        <strain evidence="4">UoL-UT</strain>
    </source>
</reference>
<evidence type="ECO:0000313" key="5">
    <source>
        <dbReference type="Proteomes" id="UP000288716"/>
    </source>
</evidence>
<dbReference type="Proteomes" id="UP000288716">
    <property type="component" value="Unassembled WGS sequence"/>
</dbReference>
<name>A0A443RZI2_9ACAR</name>
<keyword evidence="5" id="KW-1185">Reference proteome</keyword>
<protein>
    <submittedName>
        <fullName evidence="4">Uncharacterized protein</fullName>
    </submittedName>
</protein>
<evidence type="ECO:0000256" key="3">
    <source>
        <dbReference type="ARBA" id="ARBA00022840"/>
    </source>
</evidence>